<dbReference type="PANTHER" id="PTHR23422">
    <property type="entry name" value="DIPEPTIDYL PEPTIDASE III-RELATED"/>
    <property type="match status" value="1"/>
</dbReference>
<dbReference type="InterPro" id="IPR039461">
    <property type="entry name" value="Peptidase_M49"/>
</dbReference>
<feature type="binding site" evidence="15">
    <location>
        <position position="493"/>
    </location>
    <ligand>
        <name>Zn(2+)</name>
        <dbReference type="ChEBI" id="CHEBI:29105"/>
        <note>catalytic</note>
    </ligand>
</feature>
<evidence type="ECO:0000256" key="2">
    <source>
        <dbReference type="ARBA" id="ARBA00004496"/>
    </source>
</evidence>
<organism evidence="17 18">
    <name type="scientific">Xiphophorus maculatus</name>
    <name type="common">Southern platyfish</name>
    <name type="synonym">Platypoecilus maculatus</name>
    <dbReference type="NCBI Taxonomy" id="8083"/>
    <lineage>
        <taxon>Eukaryota</taxon>
        <taxon>Metazoa</taxon>
        <taxon>Chordata</taxon>
        <taxon>Craniata</taxon>
        <taxon>Vertebrata</taxon>
        <taxon>Euteleostomi</taxon>
        <taxon>Actinopterygii</taxon>
        <taxon>Neopterygii</taxon>
        <taxon>Teleostei</taxon>
        <taxon>Neoteleostei</taxon>
        <taxon>Acanthomorphata</taxon>
        <taxon>Ovalentaria</taxon>
        <taxon>Atherinomorphae</taxon>
        <taxon>Cyprinodontiformes</taxon>
        <taxon>Poeciliidae</taxon>
        <taxon>Poeciliinae</taxon>
        <taxon>Xiphophorus</taxon>
    </lineage>
</organism>
<dbReference type="FunFam" id="3.30.540.30:FF:000003">
    <property type="entry name" value="Dipeptidyl peptidase 3"/>
    <property type="match status" value="1"/>
</dbReference>
<keyword evidence="9 13" id="KW-0479">Metal-binding</keyword>
<comment type="subcellular location">
    <subcellularLocation>
        <location evidence="2">Cytoplasm</location>
    </subcellularLocation>
</comment>
<keyword evidence="10 13" id="KW-0378">Hydrolase</keyword>
<proteinExistence type="inferred from homology"/>
<dbReference type="Gene3D" id="3.30.70.2600">
    <property type="match status" value="1"/>
</dbReference>
<keyword evidence="16" id="KW-0812">Transmembrane</keyword>
<dbReference type="Gene3D" id="3.30.540.30">
    <property type="match status" value="2"/>
</dbReference>
<reference evidence="17" key="4">
    <citation type="submission" date="2025-09" db="UniProtKB">
        <authorList>
            <consortium name="Ensembl"/>
        </authorList>
    </citation>
    <scope>IDENTIFICATION</scope>
    <source>
        <strain evidence="17">JP 163 A</strain>
    </source>
</reference>
<evidence type="ECO:0000256" key="16">
    <source>
        <dbReference type="SAM" id="Phobius"/>
    </source>
</evidence>
<evidence type="ECO:0000256" key="12">
    <source>
        <dbReference type="ARBA" id="ARBA00023049"/>
    </source>
</evidence>
<feature type="active site" evidence="14">
    <location>
        <position position="436"/>
    </location>
</feature>
<dbReference type="AlphaFoldDB" id="M3ZDQ7"/>
<evidence type="ECO:0000256" key="14">
    <source>
        <dbReference type="PIRSR" id="PIRSR007828-1"/>
    </source>
</evidence>
<dbReference type="GO" id="GO:0004177">
    <property type="term" value="F:aminopeptidase activity"/>
    <property type="evidence" value="ECO:0007669"/>
    <property type="project" value="UniProtKB-KW"/>
</dbReference>
<dbReference type="GO" id="GO:0008239">
    <property type="term" value="F:dipeptidyl-peptidase activity"/>
    <property type="evidence" value="ECO:0007669"/>
    <property type="project" value="UniProtKB-UniRule"/>
</dbReference>
<dbReference type="PANTHER" id="PTHR23422:SF11">
    <property type="entry name" value="DIPEPTIDYL PEPTIDASE 3"/>
    <property type="match status" value="1"/>
</dbReference>
<evidence type="ECO:0000313" key="18">
    <source>
        <dbReference type="Proteomes" id="UP000002852"/>
    </source>
</evidence>
<evidence type="ECO:0000256" key="7">
    <source>
        <dbReference type="ARBA" id="ARBA00022490"/>
    </source>
</evidence>
<dbReference type="EC" id="3.4.14.4" evidence="4 13"/>
<keyword evidence="12 13" id="KW-0482">Metalloprotease</keyword>
<evidence type="ECO:0000256" key="13">
    <source>
        <dbReference type="PIRNR" id="PIRNR007828"/>
    </source>
</evidence>
<keyword evidence="8 13" id="KW-0645">Protease</keyword>
<evidence type="ECO:0000313" key="17">
    <source>
        <dbReference type="Ensembl" id="ENSXMAP00000000349.2"/>
    </source>
</evidence>
<reference evidence="17" key="3">
    <citation type="submission" date="2025-08" db="UniProtKB">
        <authorList>
            <consortium name="Ensembl"/>
        </authorList>
    </citation>
    <scope>IDENTIFICATION</scope>
    <source>
        <strain evidence="17">JP 163 A</strain>
    </source>
</reference>
<keyword evidence="6 13" id="KW-0031">Aminopeptidase</keyword>
<evidence type="ECO:0000256" key="4">
    <source>
        <dbReference type="ARBA" id="ARBA00012063"/>
    </source>
</evidence>
<dbReference type="HOGENOM" id="CLU_011977_0_0_1"/>
<dbReference type="PIRSF" id="PIRSF007828">
    <property type="entry name" value="Dipeptidyl-peptidase_III"/>
    <property type="match status" value="1"/>
</dbReference>
<dbReference type="Ensembl" id="ENSXMAT00000000351.2">
    <property type="protein sequence ID" value="ENSXMAP00000000349.2"/>
    <property type="gene ID" value="ENSXMAG00000000342.2"/>
</dbReference>
<dbReference type="Pfam" id="PF03571">
    <property type="entry name" value="Peptidase_M49"/>
    <property type="match status" value="2"/>
</dbReference>
<feature type="binding site" evidence="15">
    <location>
        <position position="440"/>
    </location>
    <ligand>
        <name>Zn(2+)</name>
        <dbReference type="ChEBI" id="CHEBI:29105"/>
        <note>catalytic</note>
    </ligand>
</feature>
<keyword evidence="18" id="KW-1185">Reference proteome</keyword>
<dbReference type="InterPro" id="IPR005317">
    <property type="entry name" value="Dipeptidyl-peptase3"/>
</dbReference>
<reference evidence="18" key="2">
    <citation type="journal article" date="2013" name="Nat. Genet.">
        <title>The genome of the platyfish, Xiphophorus maculatus, provides insights into evolutionary adaptation and several complex traits.</title>
        <authorList>
            <person name="Schartl M."/>
            <person name="Walter R.B."/>
            <person name="Shen Y."/>
            <person name="Garcia T."/>
            <person name="Catchen J."/>
            <person name="Amores A."/>
            <person name="Braasch I."/>
            <person name="Chalopin D."/>
            <person name="Volff J.N."/>
            <person name="Lesch K.P."/>
            <person name="Bisazza A."/>
            <person name="Minx P."/>
            <person name="Hillier L."/>
            <person name="Wilson R.K."/>
            <person name="Fuerstenberg S."/>
            <person name="Boore J."/>
            <person name="Searle S."/>
            <person name="Postlethwait J.H."/>
            <person name="Warren W.C."/>
        </authorList>
    </citation>
    <scope>NUCLEOTIDE SEQUENCE [LARGE SCALE GENOMIC DNA]</scope>
    <source>
        <strain evidence="18">JP 163 A</strain>
    </source>
</reference>
<reference evidence="18" key="1">
    <citation type="submission" date="2012-01" db="EMBL/GenBank/DDBJ databases">
        <authorList>
            <person name="Walter R."/>
            <person name="Schartl M."/>
            <person name="Warren W."/>
        </authorList>
    </citation>
    <scope>NUCLEOTIDE SEQUENCE [LARGE SCALE GENOMIC DNA]</scope>
    <source>
        <strain evidence="18">JP 163 A</strain>
    </source>
</reference>
<feature type="transmembrane region" description="Helical" evidence="16">
    <location>
        <begin position="233"/>
        <end position="253"/>
    </location>
</feature>
<dbReference type="Proteomes" id="UP000002852">
    <property type="component" value="Unassembled WGS sequence"/>
</dbReference>
<evidence type="ECO:0000256" key="8">
    <source>
        <dbReference type="ARBA" id="ARBA00022670"/>
    </source>
</evidence>
<dbReference type="FunFam" id="3.30.540.30:FF:000006">
    <property type="entry name" value="Clan M-, family M49, dipeptidylpeptidase III-like metallopeptidase"/>
    <property type="match status" value="1"/>
</dbReference>
<evidence type="ECO:0000256" key="3">
    <source>
        <dbReference type="ARBA" id="ARBA00010200"/>
    </source>
</evidence>
<evidence type="ECO:0000256" key="6">
    <source>
        <dbReference type="ARBA" id="ARBA00022438"/>
    </source>
</evidence>
<dbReference type="GO" id="GO:0006508">
    <property type="term" value="P:proteolysis"/>
    <property type="evidence" value="ECO:0007669"/>
    <property type="project" value="UniProtKB-KW"/>
</dbReference>
<evidence type="ECO:0000256" key="15">
    <source>
        <dbReference type="PIRSR" id="PIRSR007828-2"/>
    </source>
</evidence>
<dbReference type="GeneTree" id="ENSGT00390000007335"/>
<comment type="similarity">
    <text evidence="3 13">Belongs to the peptidase M49 family.</text>
</comment>
<feature type="transmembrane region" description="Helical" evidence="16">
    <location>
        <begin position="33"/>
        <end position="51"/>
    </location>
</feature>
<feature type="binding site" evidence="15">
    <location>
        <position position="435"/>
    </location>
    <ligand>
        <name>Zn(2+)</name>
        <dbReference type="ChEBI" id="CHEBI:29105"/>
        <note>catalytic</note>
    </ligand>
</feature>
<comment type="cofactor">
    <cofactor evidence="13 15">
        <name>Zn(2+)</name>
        <dbReference type="ChEBI" id="CHEBI:29105"/>
    </cofactor>
    <text evidence="13 15">Binds 1 zinc ion per subunit.</text>
</comment>
<dbReference type="FunFam" id="3.30.540.30:FF:000001">
    <property type="entry name" value="Dipeptidyl peptidase 3"/>
    <property type="match status" value="1"/>
</dbReference>
<accession>M3ZDQ7</accession>
<evidence type="ECO:0000256" key="10">
    <source>
        <dbReference type="ARBA" id="ARBA00022801"/>
    </source>
</evidence>
<protein>
    <recommendedName>
        <fullName evidence="5 13">Dipeptidyl peptidase 3</fullName>
        <ecNumber evidence="4 13">3.4.14.4</ecNumber>
    </recommendedName>
    <alternativeName>
        <fullName evidence="13">Dipeptidyl aminopeptidase III</fullName>
    </alternativeName>
    <alternativeName>
        <fullName evidence="13">Dipeptidyl peptidase III</fullName>
    </alternativeName>
</protein>
<name>M3ZDQ7_XIPMA</name>
<dbReference type="GO" id="GO:0008235">
    <property type="term" value="F:metalloexopeptidase activity"/>
    <property type="evidence" value="ECO:0007669"/>
    <property type="project" value="InterPro"/>
</dbReference>
<keyword evidence="16" id="KW-1133">Transmembrane helix</keyword>
<evidence type="ECO:0000256" key="1">
    <source>
        <dbReference type="ARBA" id="ARBA00001336"/>
    </source>
</evidence>
<dbReference type="eggNOG" id="KOG3675">
    <property type="taxonomic scope" value="Eukaryota"/>
</dbReference>
<evidence type="ECO:0000256" key="9">
    <source>
        <dbReference type="ARBA" id="ARBA00022723"/>
    </source>
</evidence>
<keyword evidence="16" id="KW-0472">Membrane</keyword>
<comment type="catalytic activity">
    <reaction evidence="1 13">
        <text>Release of an N-terminal dipeptide from a peptide comprising four or more residues, with broad specificity. Also acts on dipeptidyl 2-naphthylamides.</text>
        <dbReference type="EC" id="3.4.14.4"/>
    </reaction>
</comment>
<keyword evidence="11 13" id="KW-0862">Zinc</keyword>
<dbReference type="GO" id="GO:0005737">
    <property type="term" value="C:cytoplasm"/>
    <property type="evidence" value="ECO:0007669"/>
    <property type="project" value="UniProtKB-SubCell"/>
</dbReference>
<evidence type="ECO:0000256" key="5">
    <source>
        <dbReference type="ARBA" id="ARBA00014713"/>
    </source>
</evidence>
<dbReference type="GO" id="GO:0046872">
    <property type="term" value="F:metal ion binding"/>
    <property type="evidence" value="ECO:0007669"/>
    <property type="project" value="UniProtKB-KW"/>
</dbReference>
<evidence type="ECO:0000256" key="11">
    <source>
        <dbReference type="ARBA" id="ARBA00022833"/>
    </source>
</evidence>
<sequence length="712" mass="80407">MVDSQYYLPNDIGISALDCREAFRLLSPQEKMYAHYLGLLLKLYFSFIFCLRYGGLVVLLQTSPESANIFVLLQRIFRKQTPDQLEQVAKAAGLSSEDYQAFLVYAAGVYANMGNYKSFGDTKFIPNLPKDKLEALVRASQAFQENPTEMEALWGSSSCLIYSLEDRQKQLGLGDKGITSYFSGNCSLEDAELAQRFLDSRKLSAYNTRLFKRENGGKSCYEVRLASAVQKEVVFFLSTFFILLLCINVKQAYAANENQKKMLEEYRRSFEFGSIEAHKEGSRFWIKDKGPIVESYIGFIESYRDPFGSRGEFEGFVAVVNKAMSERFAKLVSSAEVLLPELPWPQQFEKDTFLKPDFTSLDVLTFAGSGIPAGINIPNYDDIRQSEGFKNVSLGNVLAVAYATQKEKLTFLDEKDKDLFIKWKGLSFEVQVGLHELLGHGSGKLFVQDDRGKFNFDQSNVVNPETGEKVSSWYRGSETWDSKFSTIASSYEECRAECVGLYLCLNKQVLSIFGHEAQEAEDAVYINWLSMVRAGLLGLEFYTPESKSWRQAHMQARFVILRVLLEAGEGLVGLEEVEGQDGKPDARITLDRSKISTVGKDAIHRFLCKLQVFKSTADVEGGRALYEGYSAVSDTGAHNFLRLRETVLLRKEARKMFVQANTRIGGENVELVEYESNAAGLIRSFTERFQDDAEQLEDVLLDLNKADACYWC</sequence>
<keyword evidence="7 13" id="KW-0963">Cytoplasm</keyword>